<name>A0A978VVN9_ZIZJJ</name>
<evidence type="ECO:0000313" key="3">
    <source>
        <dbReference type="Proteomes" id="UP000813462"/>
    </source>
</evidence>
<accession>A0A978VVN9</accession>
<sequence>MGGNSRQKKSSTFSVFSFFKFRKAGKGRDRPDMDDGGSRVWPSDEDRVRWVADPAIDKKAQEFIAKIHRNIVSDSEPHIVTVNPALHNEPCLFAMYSTMIPLVLLVWTFDPEILVLGAASEKLLVGLHLLFVIAFINVAHLLLKLYGGNVRNGDLLFTNDIWF</sequence>
<keyword evidence="1" id="KW-0472">Membrane</keyword>
<evidence type="ECO:0000313" key="2">
    <source>
        <dbReference type="EMBL" id="KAH7542884.1"/>
    </source>
</evidence>
<dbReference type="Proteomes" id="UP000813462">
    <property type="component" value="Unassembled WGS sequence"/>
</dbReference>
<reference evidence="2" key="1">
    <citation type="journal article" date="2021" name="Front. Plant Sci.">
        <title>Chromosome-Scale Genome Assembly for Chinese Sour Jujube and Insights Into Its Genome Evolution and Domestication Signature.</title>
        <authorList>
            <person name="Shen L.-Y."/>
            <person name="Luo H."/>
            <person name="Wang X.-L."/>
            <person name="Wang X.-M."/>
            <person name="Qiu X.-J."/>
            <person name="Liu H."/>
            <person name="Zhou S.-S."/>
            <person name="Jia K.-H."/>
            <person name="Nie S."/>
            <person name="Bao Y.-T."/>
            <person name="Zhang R.-G."/>
            <person name="Yun Q.-Z."/>
            <person name="Chai Y.-H."/>
            <person name="Lu J.-Y."/>
            <person name="Li Y."/>
            <person name="Zhao S.-W."/>
            <person name="Mao J.-F."/>
            <person name="Jia S.-G."/>
            <person name="Mao Y.-M."/>
        </authorList>
    </citation>
    <scope>NUCLEOTIDE SEQUENCE</scope>
    <source>
        <strain evidence="2">AT0</strain>
        <tissue evidence="2">Leaf</tissue>
    </source>
</reference>
<evidence type="ECO:0000256" key="1">
    <source>
        <dbReference type="SAM" id="Phobius"/>
    </source>
</evidence>
<proteinExistence type="predicted"/>
<keyword evidence="1" id="KW-0812">Transmembrane</keyword>
<keyword evidence="1" id="KW-1133">Transmembrane helix</keyword>
<feature type="transmembrane region" description="Helical" evidence="1">
    <location>
        <begin position="124"/>
        <end position="143"/>
    </location>
</feature>
<dbReference type="EMBL" id="JAEACU010000002">
    <property type="protein sequence ID" value="KAH7542884.1"/>
    <property type="molecule type" value="Genomic_DNA"/>
</dbReference>
<gene>
    <name evidence="2" type="ORF">FEM48_Zijuj02G0122500</name>
</gene>
<comment type="caution">
    <text evidence="2">The sequence shown here is derived from an EMBL/GenBank/DDBJ whole genome shotgun (WGS) entry which is preliminary data.</text>
</comment>
<dbReference type="PANTHER" id="PTHR33511">
    <property type="entry name" value="OS06G0632400 PROTEIN"/>
    <property type="match status" value="1"/>
</dbReference>
<organism evidence="2 3">
    <name type="scientific">Ziziphus jujuba var. spinosa</name>
    <dbReference type="NCBI Taxonomy" id="714518"/>
    <lineage>
        <taxon>Eukaryota</taxon>
        <taxon>Viridiplantae</taxon>
        <taxon>Streptophyta</taxon>
        <taxon>Embryophyta</taxon>
        <taxon>Tracheophyta</taxon>
        <taxon>Spermatophyta</taxon>
        <taxon>Magnoliopsida</taxon>
        <taxon>eudicotyledons</taxon>
        <taxon>Gunneridae</taxon>
        <taxon>Pentapetalae</taxon>
        <taxon>rosids</taxon>
        <taxon>fabids</taxon>
        <taxon>Rosales</taxon>
        <taxon>Rhamnaceae</taxon>
        <taxon>Paliureae</taxon>
        <taxon>Ziziphus</taxon>
    </lineage>
</organism>
<feature type="transmembrane region" description="Helical" evidence="1">
    <location>
        <begin position="91"/>
        <end position="109"/>
    </location>
</feature>
<dbReference type="AlphaFoldDB" id="A0A978VVN9"/>
<protein>
    <submittedName>
        <fullName evidence="2">Uncharacterized protein</fullName>
    </submittedName>
</protein>